<dbReference type="GO" id="GO:0008926">
    <property type="term" value="F:mannitol-1-phosphate 5-dehydrogenase activity"/>
    <property type="evidence" value="ECO:0007669"/>
    <property type="project" value="UniProtKB-EC"/>
</dbReference>
<accession>A0A5B8M1A2</accession>
<dbReference type="PRINTS" id="PR00084">
    <property type="entry name" value="MTLDHDRGNASE"/>
</dbReference>
<dbReference type="EC" id="1.1.1.17" evidence="2"/>
<dbReference type="EMBL" id="CP042305">
    <property type="protein sequence ID" value="QDZ14457.1"/>
    <property type="molecule type" value="Genomic_DNA"/>
</dbReference>
<keyword evidence="5" id="KW-0520">NAD</keyword>
<feature type="domain" description="Mannitol dehydrogenase N-terminal" evidence="7">
    <location>
        <begin position="16"/>
        <end position="240"/>
    </location>
</feature>
<proteinExistence type="inferred from homology"/>
<evidence type="ECO:0000259" key="7">
    <source>
        <dbReference type="Pfam" id="PF01232"/>
    </source>
</evidence>
<dbReference type="KEGG" id="huw:FPZ11_06510"/>
<dbReference type="InterPro" id="IPR036291">
    <property type="entry name" value="NAD(P)-bd_dom_sf"/>
</dbReference>
<evidence type="ECO:0000259" key="8">
    <source>
        <dbReference type="Pfam" id="PF08125"/>
    </source>
</evidence>
<sequence>MPSIAQARGHRYPVRMAHLGLGNFHRAHQAWYTQHANALGMDADGWGIAAFTGRSPRAAEALSAQDCVYTLVTRAADGDSAEIADAISRAHDGAGAEWEHTIADPSVAVLTVTITERGYEPAQQQTESAGARIVRGLRARARASAGDIALVSCDNLRGNGEALRLAVLREVDDGRLARWIGEHVAFVSTMVDRITPATTDADRAATRELIGHDDAVPVVTEPFSEWVVCGEFPAGRPAWHSVGVRFVDDVEPYEQRKLWLLNAGHTLLAATGMPRGHETVAEAFADPECRGLLEELWAEARVLLPFDATETDAALAALRTRFANPRIAHRLLQIDDGGLQKLRQRQVAIITRRLDAGSEPGRASLATVEAWGRAHGLDLAEALDVLQPGLARRVYLR</sequence>
<keyword evidence="10" id="KW-1185">Reference proteome</keyword>
<name>A0A5B8M1A2_9MICO</name>
<protein>
    <recommendedName>
        <fullName evidence="3">Mannitol-1-phosphate 5-dehydrogenase</fullName>
        <ecNumber evidence="2">1.1.1.17</ecNumber>
    </recommendedName>
</protein>
<evidence type="ECO:0000313" key="9">
    <source>
        <dbReference type="EMBL" id="QDZ14457.1"/>
    </source>
</evidence>
<evidence type="ECO:0000256" key="5">
    <source>
        <dbReference type="ARBA" id="ARBA00023027"/>
    </source>
</evidence>
<dbReference type="PANTHER" id="PTHR43362:SF1">
    <property type="entry name" value="MANNITOL DEHYDROGENASE 2-RELATED"/>
    <property type="match status" value="1"/>
</dbReference>
<dbReference type="GO" id="GO:0019594">
    <property type="term" value="P:mannitol metabolic process"/>
    <property type="evidence" value="ECO:0007669"/>
    <property type="project" value="InterPro"/>
</dbReference>
<gene>
    <name evidence="9" type="ORF">FPZ11_06510</name>
</gene>
<organism evidence="9 10">
    <name type="scientific">Humibacter ginsenosidimutans</name>
    <dbReference type="NCBI Taxonomy" id="2599293"/>
    <lineage>
        <taxon>Bacteria</taxon>
        <taxon>Bacillati</taxon>
        <taxon>Actinomycetota</taxon>
        <taxon>Actinomycetes</taxon>
        <taxon>Micrococcales</taxon>
        <taxon>Microbacteriaceae</taxon>
        <taxon>Humibacter</taxon>
    </lineage>
</organism>
<dbReference type="Pfam" id="PF08125">
    <property type="entry name" value="Mannitol_dh_C"/>
    <property type="match status" value="1"/>
</dbReference>
<dbReference type="InterPro" id="IPR008927">
    <property type="entry name" value="6-PGluconate_DH-like_C_sf"/>
</dbReference>
<evidence type="ECO:0000313" key="10">
    <source>
        <dbReference type="Proteomes" id="UP000320216"/>
    </source>
</evidence>
<dbReference type="Proteomes" id="UP000320216">
    <property type="component" value="Chromosome"/>
</dbReference>
<dbReference type="SUPFAM" id="SSF51735">
    <property type="entry name" value="NAD(P)-binding Rossmann-fold domains"/>
    <property type="match status" value="1"/>
</dbReference>
<keyword evidence="4" id="KW-0560">Oxidoreductase</keyword>
<dbReference type="Gene3D" id="3.40.50.720">
    <property type="entry name" value="NAD(P)-binding Rossmann-like Domain"/>
    <property type="match status" value="1"/>
</dbReference>
<dbReference type="OrthoDB" id="271711at2"/>
<dbReference type="InterPro" id="IPR013131">
    <property type="entry name" value="Mannitol_DH_N"/>
</dbReference>
<dbReference type="SUPFAM" id="SSF48179">
    <property type="entry name" value="6-phosphogluconate dehydrogenase C-terminal domain-like"/>
    <property type="match status" value="1"/>
</dbReference>
<comment type="catalytic activity">
    <reaction evidence="6">
        <text>D-mannitol 1-phosphate + NAD(+) = beta-D-fructose 6-phosphate + NADH + H(+)</text>
        <dbReference type="Rhea" id="RHEA:19661"/>
        <dbReference type="ChEBI" id="CHEBI:15378"/>
        <dbReference type="ChEBI" id="CHEBI:57540"/>
        <dbReference type="ChEBI" id="CHEBI:57634"/>
        <dbReference type="ChEBI" id="CHEBI:57945"/>
        <dbReference type="ChEBI" id="CHEBI:61381"/>
        <dbReference type="EC" id="1.1.1.17"/>
    </reaction>
</comment>
<dbReference type="PROSITE" id="PS00974">
    <property type="entry name" value="MANNITOL_DHGENASE"/>
    <property type="match status" value="1"/>
</dbReference>
<dbReference type="Gene3D" id="1.10.1040.10">
    <property type="entry name" value="N-(1-d-carboxylethyl)-l-norvaline Dehydrogenase, domain 2"/>
    <property type="match status" value="1"/>
</dbReference>
<dbReference type="Pfam" id="PF01232">
    <property type="entry name" value="Mannitol_dh"/>
    <property type="match status" value="1"/>
</dbReference>
<evidence type="ECO:0000256" key="4">
    <source>
        <dbReference type="ARBA" id="ARBA00023002"/>
    </source>
</evidence>
<reference evidence="9 10" key="1">
    <citation type="submission" date="2019-07" db="EMBL/GenBank/DDBJ databases">
        <title>Full genome sequence of Humibacter sp. WJ7-1.</title>
        <authorList>
            <person name="Im W.-T."/>
        </authorList>
    </citation>
    <scope>NUCLEOTIDE SEQUENCE [LARGE SCALE GENOMIC DNA]</scope>
    <source>
        <strain evidence="9 10">WJ7-1</strain>
    </source>
</reference>
<evidence type="ECO:0000256" key="2">
    <source>
        <dbReference type="ARBA" id="ARBA00012939"/>
    </source>
</evidence>
<feature type="domain" description="Mannitol dehydrogenase C-terminal" evidence="8">
    <location>
        <begin position="249"/>
        <end position="360"/>
    </location>
</feature>
<dbReference type="InterPro" id="IPR013118">
    <property type="entry name" value="Mannitol_DH_C"/>
</dbReference>
<evidence type="ECO:0000256" key="3">
    <source>
        <dbReference type="ARBA" id="ARBA00016219"/>
    </source>
</evidence>
<comment type="similarity">
    <text evidence="1">Belongs to the mannitol dehydrogenase family.</text>
</comment>
<evidence type="ECO:0000256" key="1">
    <source>
        <dbReference type="ARBA" id="ARBA00006541"/>
    </source>
</evidence>
<evidence type="ECO:0000256" key="6">
    <source>
        <dbReference type="ARBA" id="ARBA00048615"/>
    </source>
</evidence>
<dbReference type="PANTHER" id="PTHR43362">
    <property type="entry name" value="MANNITOL DEHYDROGENASE DSF1-RELATED"/>
    <property type="match status" value="1"/>
</dbReference>
<dbReference type="InterPro" id="IPR023027">
    <property type="entry name" value="Mannitol_DH_CS"/>
</dbReference>
<dbReference type="InterPro" id="IPR013328">
    <property type="entry name" value="6PGD_dom2"/>
</dbReference>
<dbReference type="InterPro" id="IPR050988">
    <property type="entry name" value="Mannitol_DH/Oxidoreductase"/>
</dbReference>
<dbReference type="AlphaFoldDB" id="A0A5B8M1A2"/>
<dbReference type="InterPro" id="IPR000669">
    <property type="entry name" value="Mannitol_DH"/>
</dbReference>